<dbReference type="PROSITE" id="PS51352">
    <property type="entry name" value="THIOREDOXIN_2"/>
    <property type="match status" value="1"/>
</dbReference>
<evidence type="ECO:0000256" key="2">
    <source>
        <dbReference type="ARBA" id="ARBA00013017"/>
    </source>
</evidence>
<evidence type="ECO:0000313" key="12">
    <source>
        <dbReference type="EMBL" id="SUZ56710.1"/>
    </source>
</evidence>
<evidence type="ECO:0000256" key="1">
    <source>
        <dbReference type="ARBA" id="ARBA00011245"/>
    </source>
</evidence>
<dbReference type="InterPro" id="IPR000866">
    <property type="entry name" value="AhpC/TSA"/>
</dbReference>
<dbReference type="SUPFAM" id="SSF52833">
    <property type="entry name" value="Thioredoxin-like"/>
    <property type="match status" value="1"/>
</dbReference>
<dbReference type="InterPro" id="IPR050924">
    <property type="entry name" value="Peroxiredoxin_BCP/PrxQ"/>
</dbReference>
<evidence type="ECO:0000256" key="10">
    <source>
        <dbReference type="ARBA" id="ARBA00049091"/>
    </source>
</evidence>
<dbReference type="FunFam" id="3.40.30.10:FF:000007">
    <property type="entry name" value="Thioredoxin-dependent thiol peroxidase"/>
    <property type="match status" value="1"/>
</dbReference>
<dbReference type="GO" id="GO:0045454">
    <property type="term" value="P:cell redox homeostasis"/>
    <property type="evidence" value="ECO:0007669"/>
    <property type="project" value="TreeGrafter"/>
</dbReference>
<gene>
    <name evidence="12" type="ORF">METZ01_LOCUS9564</name>
</gene>
<evidence type="ECO:0000256" key="3">
    <source>
        <dbReference type="ARBA" id="ARBA00022559"/>
    </source>
</evidence>
<keyword evidence="6" id="KW-1015">Disulfide bond</keyword>
<dbReference type="GO" id="GO:0034599">
    <property type="term" value="P:cellular response to oxidative stress"/>
    <property type="evidence" value="ECO:0007669"/>
    <property type="project" value="TreeGrafter"/>
</dbReference>
<dbReference type="EC" id="1.11.1.24" evidence="2"/>
<dbReference type="EMBL" id="UINC01000520">
    <property type="protein sequence ID" value="SUZ56710.1"/>
    <property type="molecule type" value="Genomic_DNA"/>
</dbReference>
<evidence type="ECO:0000256" key="8">
    <source>
        <dbReference type="ARBA" id="ARBA00032824"/>
    </source>
</evidence>
<evidence type="ECO:0000256" key="4">
    <source>
        <dbReference type="ARBA" id="ARBA00022862"/>
    </source>
</evidence>
<keyword evidence="5" id="KW-0560">Oxidoreductase</keyword>
<dbReference type="InterPro" id="IPR036249">
    <property type="entry name" value="Thioredoxin-like_sf"/>
</dbReference>
<comment type="subunit">
    <text evidence="1">Monomer.</text>
</comment>
<dbReference type="Pfam" id="PF00578">
    <property type="entry name" value="AhpC-TSA"/>
    <property type="match status" value="1"/>
</dbReference>
<dbReference type="InterPro" id="IPR013766">
    <property type="entry name" value="Thioredoxin_domain"/>
</dbReference>
<dbReference type="PANTHER" id="PTHR42801:SF4">
    <property type="entry name" value="AHPC_TSA FAMILY PROTEIN"/>
    <property type="match status" value="1"/>
</dbReference>
<dbReference type="CDD" id="cd03017">
    <property type="entry name" value="PRX_BCP"/>
    <property type="match status" value="1"/>
</dbReference>
<dbReference type="GO" id="GO:0005737">
    <property type="term" value="C:cytoplasm"/>
    <property type="evidence" value="ECO:0007669"/>
    <property type="project" value="TreeGrafter"/>
</dbReference>
<keyword evidence="7" id="KW-0676">Redox-active center</keyword>
<accession>A0A381NQ83</accession>
<sequence length="187" mass="21259">MPEFLRYLPENNIEIGAKVPDFLLVNQEDKSIRLKDLAGSPAVLYFYPMDGTEGCTEEACDFRDIYDDFKELDCAIYGISPDDKTSHSSFSDEHGLPFQLCVDPDNAMIKDFGVWGEYQLADEEIEPVKSIGFQPDSENKVNMVVRSTFLIDKNGLLVQKWMKVSLRGHASSVKDQLHKSFKFDIAF</sequence>
<keyword evidence="4" id="KW-0049">Antioxidant</keyword>
<dbReference type="AlphaFoldDB" id="A0A381NQ83"/>
<name>A0A381NQ83_9ZZZZ</name>
<evidence type="ECO:0000256" key="7">
    <source>
        <dbReference type="ARBA" id="ARBA00023284"/>
    </source>
</evidence>
<evidence type="ECO:0000256" key="9">
    <source>
        <dbReference type="ARBA" id="ARBA00038489"/>
    </source>
</evidence>
<comment type="similarity">
    <text evidence="9">Belongs to the peroxiredoxin family. BCP/PrxQ subfamily.</text>
</comment>
<evidence type="ECO:0000256" key="5">
    <source>
        <dbReference type="ARBA" id="ARBA00023002"/>
    </source>
</evidence>
<dbReference type="Gene3D" id="3.40.30.10">
    <property type="entry name" value="Glutaredoxin"/>
    <property type="match status" value="1"/>
</dbReference>
<keyword evidence="3" id="KW-0575">Peroxidase</keyword>
<evidence type="ECO:0000256" key="6">
    <source>
        <dbReference type="ARBA" id="ARBA00023157"/>
    </source>
</evidence>
<reference evidence="12" key="1">
    <citation type="submission" date="2018-05" db="EMBL/GenBank/DDBJ databases">
        <authorList>
            <person name="Lanie J.A."/>
            <person name="Ng W.-L."/>
            <person name="Kazmierczak K.M."/>
            <person name="Andrzejewski T.M."/>
            <person name="Davidsen T.M."/>
            <person name="Wayne K.J."/>
            <person name="Tettelin H."/>
            <person name="Glass J.I."/>
            <person name="Rusch D."/>
            <person name="Podicherti R."/>
            <person name="Tsui H.-C.T."/>
            <person name="Winkler M.E."/>
        </authorList>
    </citation>
    <scope>NUCLEOTIDE SEQUENCE</scope>
</reference>
<protein>
    <recommendedName>
        <fullName evidence="2">thioredoxin-dependent peroxiredoxin</fullName>
        <ecNumber evidence="2">1.11.1.24</ecNumber>
    </recommendedName>
    <alternativeName>
        <fullName evidence="8">Thioredoxin peroxidase</fullName>
    </alternativeName>
</protein>
<proteinExistence type="inferred from homology"/>
<organism evidence="12">
    <name type="scientific">marine metagenome</name>
    <dbReference type="NCBI Taxonomy" id="408172"/>
    <lineage>
        <taxon>unclassified sequences</taxon>
        <taxon>metagenomes</taxon>
        <taxon>ecological metagenomes</taxon>
    </lineage>
</organism>
<feature type="domain" description="Thioredoxin" evidence="11">
    <location>
        <begin position="13"/>
        <end position="182"/>
    </location>
</feature>
<dbReference type="GO" id="GO:0008379">
    <property type="term" value="F:thioredoxin peroxidase activity"/>
    <property type="evidence" value="ECO:0007669"/>
    <property type="project" value="TreeGrafter"/>
</dbReference>
<evidence type="ECO:0000259" key="11">
    <source>
        <dbReference type="PROSITE" id="PS51352"/>
    </source>
</evidence>
<comment type="catalytic activity">
    <reaction evidence="10">
        <text>a hydroperoxide + [thioredoxin]-dithiol = an alcohol + [thioredoxin]-disulfide + H2O</text>
        <dbReference type="Rhea" id="RHEA:62620"/>
        <dbReference type="Rhea" id="RHEA-COMP:10698"/>
        <dbReference type="Rhea" id="RHEA-COMP:10700"/>
        <dbReference type="ChEBI" id="CHEBI:15377"/>
        <dbReference type="ChEBI" id="CHEBI:29950"/>
        <dbReference type="ChEBI" id="CHEBI:30879"/>
        <dbReference type="ChEBI" id="CHEBI:35924"/>
        <dbReference type="ChEBI" id="CHEBI:50058"/>
        <dbReference type="EC" id="1.11.1.24"/>
    </reaction>
</comment>
<dbReference type="PANTHER" id="PTHR42801">
    <property type="entry name" value="THIOREDOXIN-DEPENDENT PEROXIDE REDUCTASE"/>
    <property type="match status" value="1"/>
</dbReference>